<dbReference type="InterPro" id="IPR003749">
    <property type="entry name" value="ThiS/MoaD-like"/>
</dbReference>
<dbReference type="PANTHER" id="PTHR38031">
    <property type="entry name" value="SULFUR CARRIER PROTEIN SLR0821-RELATED"/>
    <property type="match status" value="1"/>
</dbReference>
<comment type="caution">
    <text evidence="1">The sequence shown here is derived from an EMBL/GenBank/DDBJ whole genome shotgun (WGS) entry which is preliminary data.</text>
</comment>
<dbReference type="InterPro" id="IPR052045">
    <property type="entry name" value="Sulfur_Carrier/Prot_Modifier"/>
</dbReference>
<evidence type="ECO:0000313" key="1">
    <source>
        <dbReference type="EMBL" id="MBS2963729.1"/>
    </source>
</evidence>
<sequence>MTDGMDVTLHVPGALAGYAGGRREVRVALGAGELATTVSGVLDRVAAELPALERRIRDENAAIRRHVNVYVDGADIRTLSGAQTTVPAGGVIDVIAAVSGG</sequence>
<reference evidence="1" key="1">
    <citation type="submission" date="2021-04" db="EMBL/GenBank/DDBJ databases">
        <title>Genome based classification of Actinospica acidithermotolerans sp. nov., an actinobacterium isolated from an Indonesian hot spring.</title>
        <authorList>
            <person name="Kusuma A.B."/>
            <person name="Putra K.E."/>
            <person name="Nafisah S."/>
            <person name="Loh J."/>
            <person name="Nouioui I."/>
            <person name="Goodfellow M."/>
        </authorList>
    </citation>
    <scope>NUCLEOTIDE SEQUENCE</scope>
    <source>
        <strain evidence="1">DSM 45618</strain>
    </source>
</reference>
<evidence type="ECO:0000313" key="2">
    <source>
        <dbReference type="Proteomes" id="UP000677913"/>
    </source>
</evidence>
<gene>
    <name evidence="1" type="ORF">KGA66_11765</name>
</gene>
<name>A0A8J8BEG7_9ACTN</name>
<dbReference type="EMBL" id="JAGSXH010000033">
    <property type="protein sequence ID" value="MBS2963729.1"/>
    <property type="molecule type" value="Genomic_DNA"/>
</dbReference>
<dbReference type="InterPro" id="IPR016155">
    <property type="entry name" value="Mopterin_synth/thiamin_S_b"/>
</dbReference>
<accession>A0A8J8BEG7</accession>
<dbReference type="Gene3D" id="3.10.20.30">
    <property type="match status" value="1"/>
</dbReference>
<dbReference type="AlphaFoldDB" id="A0A8J8BEG7"/>
<dbReference type="Pfam" id="PF02597">
    <property type="entry name" value="ThiS"/>
    <property type="match status" value="1"/>
</dbReference>
<dbReference type="SUPFAM" id="SSF54285">
    <property type="entry name" value="MoaD/ThiS"/>
    <property type="match status" value="1"/>
</dbReference>
<dbReference type="InterPro" id="IPR012675">
    <property type="entry name" value="Beta-grasp_dom_sf"/>
</dbReference>
<dbReference type="Proteomes" id="UP000677913">
    <property type="component" value="Unassembled WGS sequence"/>
</dbReference>
<proteinExistence type="predicted"/>
<dbReference type="PANTHER" id="PTHR38031:SF1">
    <property type="entry name" value="SULFUR CARRIER PROTEIN CYSO"/>
    <property type="match status" value="1"/>
</dbReference>
<dbReference type="RefSeq" id="WP_211467696.1">
    <property type="nucleotide sequence ID" value="NZ_JAGSXH010000033.1"/>
</dbReference>
<protein>
    <submittedName>
        <fullName evidence="1">MoaD/ThiS family protein</fullName>
    </submittedName>
</protein>
<organism evidence="1 2">
    <name type="scientific">Actinocrinis puniceicyclus</name>
    <dbReference type="NCBI Taxonomy" id="977794"/>
    <lineage>
        <taxon>Bacteria</taxon>
        <taxon>Bacillati</taxon>
        <taxon>Actinomycetota</taxon>
        <taxon>Actinomycetes</taxon>
        <taxon>Catenulisporales</taxon>
        <taxon>Actinospicaceae</taxon>
        <taxon>Actinocrinis</taxon>
    </lineage>
</organism>
<keyword evidence="2" id="KW-1185">Reference proteome</keyword>